<proteinExistence type="predicted"/>
<evidence type="ECO:0000313" key="3">
    <source>
        <dbReference type="EMBL" id="MBL3688988.1"/>
    </source>
</evidence>
<organism evidence="3 4">
    <name type="scientific">Leucobacter chromiireducens subsp. chromiireducens</name>
    <dbReference type="NCBI Taxonomy" id="660067"/>
    <lineage>
        <taxon>Bacteria</taxon>
        <taxon>Bacillati</taxon>
        <taxon>Actinomycetota</taxon>
        <taxon>Actinomycetes</taxon>
        <taxon>Micrococcales</taxon>
        <taxon>Microbacteriaceae</taxon>
        <taxon>Leucobacter</taxon>
    </lineage>
</organism>
<evidence type="ECO:0000259" key="2">
    <source>
        <dbReference type="Pfam" id="PF05232"/>
    </source>
</evidence>
<keyword evidence="1" id="KW-0472">Membrane</keyword>
<name>A0ABS1SLM4_9MICO</name>
<feature type="transmembrane region" description="Helical" evidence="1">
    <location>
        <begin position="21"/>
        <end position="45"/>
    </location>
</feature>
<dbReference type="Pfam" id="PF05232">
    <property type="entry name" value="BTP"/>
    <property type="match status" value="2"/>
</dbReference>
<accession>A0ABS1SLM4</accession>
<sequence length="159" mass="17118">MGSGSAERPRRFFQAHPVLRRVTFVAGYEGLSVLFTVVVLSSLLGHGGGQSTLTAVLLSTTATIWNYVWNTIFEAIERRTGATGRGAGSRALHAIGYEGGVLFFTIPLVMFMLGLGFVEAILLEGGLLVFFLVFTVVYTWAFDRVFGLPASALAAHDAE</sequence>
<feature type="transmembrane region" description="Helical" evidence="1">
    <location>
        <begin position="51"/>
        <end position="73"/>
    </location>
</feature>
<reference evidence="3 4" key="1">
    <citation type="submission" date="2018-09" db="EMBL/GenBank/DDBJ databases">
        <title>Comparative genomics of Leucobacter spp.</title>
        <authorList>
            <person name="Reis A.C."/>
            <person name="Kolvenbach B.A."/>
            <person name="Corvini P.F.X."/>
            <person name="Nunes O.C."/>
        </authorList>
    </citation>
    <scope>NUCLEOTIDE SEQUENCE [LARGE SCALE GENOMIC DNA]</scope>
    <source>
        <strain evidence="3 4">L-1</strain>
    </source>
</reference>
<evidence type="ECO:0000313" key="4">
    <source>
        <dbReference type="Proteomes" id="UP001646141"/>
    </source>
</evidence>
<keyword evidence="1" id="KW-0812">Transmembrane</keyword>
<feature type="domain" description="Chlorhexidine efflux transporter" evidence="2">
    <location>
        <begin position="17"/>
        <end position="79"/>
    </location>
</feature>
<feature type="transmembrane region" description="Helical" evidence="1">
    <location>
        <begin position="94"/>
        <end position="115"/>
    </location>
</feature>
<protein>
    <submittedName>
        <fullName evidence="3">PACE efflux transporter</fullName>
    </submittedName>
</protein>
<feature type="transmembrane region" description="Helical" evidence="1">
    <location>
        <begin position="121"/>
        <end position="141"/>
    </location>
</feature>
<dbReference type="NCBIfam" id="NF033664">
    <property type="entry name" value="PACE_transport"/>
    <property type="match status" value="1"/>
</dbReference>
<feature type="domain" description="Chlorhexidine efflux transporter" evidence="2">
    <location>
        <begin position="86"/>
        <end position="147"/>
    </location>
</feature>
<gene>
    <name evidence="3" type="ORF">D3226_03325</name>
</gene>
<keyword evidence="4" id="KW-1185">Reference proteome</keyword>
<dbReference type="InterPro" id="IPR007896">
    <property type="entry name" value="BTP_bacteria"/>
</dbReference>
<keyword evidence="1" id="KW-1133">Transmembrane helix</keyword>
<dbReference type="EMBL" id="QYAD01000001">
    <property type="protein sequence ID" value="MBL3688988.1"/>
    <property type="molecule type" value="Genomic_DNA"/>
</dbReference>
<dbReference type="Proteomes" id="UP001646141">
    <property type="component" value="Unassembled WGS sequence"/>
</dbReference>
<dbReference type="InterPro" id="IPR058208">
    <property type="entry name" value="PACE"/>
</dbReference>
<comment type="caution">
    <text evidence="3">The sequence shown here is derived from an EMBL/GenBank/DDBJ whole genome shotgun (WGS) entry which is preliminary data.</text>
</comment>
<evidence type="ECO:0000256" key="1">
    <source>
        <dbReference type="SAM" id="Phobius"/>
    </source>
</evidence>